<dbReference type="EMBL" id="MU003510">
    <property type="protein sequence ID" value="KAF2469810.1"/>
    <property type="molecule type" value="Genomic_DNA"/>
</dbReference>
<dbReference type="Proteomes" id="UP000799755">
    <property type="component" value="Unassembled WGS sequence"/>
</dbReference>
<comment type="caution">
    <text evidence="1">The sequence shown here is derived from an EMBL/GenBank/DDBJ whole genome shotgun (WGS) entry which is preliminary data.</text>
</comment>
<sequence length="177" mass="20204">MPRAELEKKHEEMFRVDKYCPKLEESAPSGSPPSFGGKCNMPYKYTNYFRNSGRKINRSVSDKRKQFKWYLMQKRSKQPARSCIAPQYPRIDHLQVSNLGSEALKLRVLSHLAMLCIAGSKKRRGNTGADKLKSKYDIGHGICDWTQRTTGSHAGRNEFGMRAILGSLETPYMLNQS</sequence>
<name>A0ACB6QTG3_9PLEO</name>
<gene>
    <name evidence="1" type="ORF">BDR25DRAFT_356063</name>
</gene>
<reference evidence="1" key="1">
    <citation type="journal article" date="2020" name="Stud. Mycol.">
        <title>101 Dothideomycetes genomes: a test case for predicting lifestyles and emergence of pathogens.</title>
        <authorList>
            <person name="Haridas S."/>
            <person name="Albert R."/>
            <person name="Binder M."/>
            <person name="Bloem J."/>
            <person name="Labutti K."/>
            <person name="Salamov A."/>
            <person name="Andreopoulos B."/>
            <person name="Baker S."/>
            <person name="Barry K."/>
            <person name="Bills G."/>
            <person name="Bluhm B."/>
            <person name="Cannon C."/>
            <person name="Castanera R."/>
            <person name="Culley D."/>
            <person name="Daum C."/>
            <person name="Ezra D."/>
            <person name="Gonzalez J."/>
            <person name="Henrissat B."/>
            <person name="Kuo A."/>
            <person name="Liang C."/>
            <person name="Lipzen A."/>
            <person name="Lutzoni F."/>
            <person name="Magnuson J."/>
            <person name="Mondo S."/>
            <person name="Nolan M."/>
            <person name="Ohm R."/>
            <person name="Pangilinan J."/>
            <person name="Park H.-J."/>
            <person name="Ramirez L."/>
            <person name="Alfaro M."/>
            <person name="Sun H."/>
            <person name="Tritt A."/>
            <person name="Yoshinaga Y."/>
            <person name="Zwiers L.-H."/>
            <person name="Turgeon B."/>
            <person name="Goodwin S."/>
            <person name="Spatafora J."/>
            <person name="Crous P."/>
            <person name="Grigoriev I."/>
        </authorList>
    </citation>
    <scope>NUCLEOTIDE SEQUENCE</scope>
    <source>
        <strain evidence="1">ATCC 200398</strain>
    </source>
</reference>
<keyword evidence="2" id="KW-1185">Reference proteome</keyword>
<protein>
    <submittedName>
        <fullName evidence="1">Uncharacterized protein</fullName>
    </submittedName>
</protein>
<accession>A0ACB6QTG3</accession>
<organism evidence="1 2">
    <name type="scientific">Lindgomyces ingoldianus</name>
    <dbReference type="NCBI Taxonomy" id="673940"/>
    <lineage>
        <taxon>Eukaryota</taxon>
        <taxon>Fungi</taxon>
        <taxon>Dikarya</taxon>
        <taxon>Ascomycota</taxon>
        <taxon>Pezizomycotina</taxon>
        <taxon>Dothideomycetes</taxon>
        <taxon>Pleosporomycetidae</taxon>
        <taxon>Pleosporales</taxon>
        <taxon>Lindgomycetaceae</taxon>
        <taxon>Lindgomyces</taxon>
    </lineage>
</organism>
<proteinExistence type="predicted"/>
<evidence type="ECO:0000313" key="2">
    <source>
        <dbReference type="Proteomes" id="UP000799755"/>
    </source>
</evidence>
<evidence type="ECO:0000313" key="1">
    <source>
        <dbReference type="EMBL" id="KAF2469810.1"/>
    </source>
</evidence>